<dbReference type="GeneID" id="79928334"/>
<sequence>MAAGAPAGLGFVRTESLWDCESGGRLTTGIAHAPDLPHARKRPAESRDDPMQETGVRAAAGKRLVTGVR</sequence>
<evidence type="ECO:0000313" key="2">
    <source>
        <dbReference type="EMBL" id="MBD9723968.1"/>
    </source>
</evidence>
<dbReference type="EMBL" id="JACYXT010000004">
    <property type="protein sequence ID" value="MBD9723968.1"/>
    <property type="molecule type" value="Genomic_DNA"/>
</dbReference>
<evidence type="ECO:0000256" key="1">
    <source>
        <dbReference type="SAM" id="MobiDB-lite"/>
    </source>
</evidence>
<feature type="region of interest" description="Disordered" evidence="1">
    <location>
        <begin position="27"/>
        <end position="69"/>
    </location>
</feature>
<evidence type="ECO:0000313" key="3">
    <source>
        <dbReference type="Proteomes" id="UP000661025"/>
    </source>
</evidence>
<dbReference type="AlphaFoldDB" id="A0A927L7I5"/>
<organism evidence="2 3">
    <name type="scientific">Streptomyces caniscabiei</name>
    <dbReference type="NCBI Taxonomy" id="2746961"/>
    <lineage>
        <taxon>Bacteria</taxon>
        <taxon>Bacillati</taxon>
        <taxon>Actinomycetota</taxon>
        <taxon>Actinomycetes</taxon>
        <taxon>Kitasatosporales</taxon>
        <taxon>Streptomycetaceae</taxon>
        <taxon>Streptomyces</taxon>
    </lineage>
</organism>
<dbReference type="Proteomes" id="UP000661025">
    <property type="component" value="Unassembled WGS sequence"/>
</dbReference>
<accession>A0A927L7I5</accession>
<protein>
    <submittedName>
        <fullName evidence="2">Uncharacterized protein</fullName>
    </submittedName>
</protein>
<dbReference type="RefSeq" id="WP_086804192.1">
    <property type="nucleotide sequence ID" value="NZ_CP119182.1"/>
</dbReference>
<gene>
    <name evidence="2" type="ORF">IHE70_12105</name>
</gene>
<name>A0A927L7I5_9ACTN</name>
<feature type="compositionally biased region" description="Basic and acidic residues" evidence="1">
    <location>
        <begin position="35"/>
        <end position="50"/>
    </location>
</feature>
<comment type="caution">
    <text evidence="2">The sequence shown here is derived from an EMBL/GenBank/DDBJ whole genome shotgun (WGS) entry which is preliminary data.</text>
</comment>
<proteinExistence type="predicted"/>
<reference evidence="2" key="1">
    <citation type="submission" date="2020-09" db="EMBL/GenBank/DDBJ databases">
        <title>Streptomyces canutascabiei sp. nov., which causes potato common scab and is distributed across the world.</title>
        <authorList>
            <person name="Nguyen H.P."/>
            <person name="Weisberg A.J."/>
            <person name="Chang J.H."/>
            <person name="Clarke C.R."/>
        </authorList>
    </citation>
    <scope>NUCLEOTIDE SEQUENCE</scope>
    <source>
        <strain evidence="2">ID-01-6.2a</strain>
    </source>
</reference>